<evidence type="ECO:0000256" key="2">
    <source>
        <dbReference type="ARBA" id="ARBA00010752"/>
    </source>
</evidence>
<dbReference type="InterPro" id="IPR046938">
    <property type="entry name" value="DNA_clamp_sf"/>
</dbReference>
<keyword evidence="9" id="KW-0238">DNA-binding</keyword>
<keyword evidence="6 10" id="KW-0548">Nucleotidyltransferase</keyword>
<dbReference type="InterPro" id="IPR022634">
    <property type="entry name" value="DNA_polIII_beta_N"/>
</dbReference>
<evidence type="ECO:0000256" key="9">
    <source>
        <dbReference type="ARBA" id="ARBA00023125"/>
    </source>
</evidence>
<dbReference type="GO" id="GO:0009360">
    <property type="term" value="C:DNA polymerase III complex"/>
    <property type="evidence" value="ECO:0007669"/>
    <property type="project" value="InterPro"/>
</dbReference>
<comment type="similarity">
    <text evidence="2 10">Belongs to the beta sliding clamp family.</text>
</comment>
<feature type="domain" description="DNA polymerase III beta sliding clamp N-terminal" evidence="11">
    <location>
        <begin position="1"/>
        <end position="120"/>
    </location>
</feature>
<dbReference type="GO" id="GO:0005737">
    <property type="term" value="C:cytoplasm"/>
    <property type="evidence" value="ECO:0007669"/>
    <property type="project" value="UniProtKB-SubCell"/>
</dbReference>
<feature type="domain" description="DNA polymerase III beta sliding clamp central" evidence="12">
    <location>
        <begin position="131"/>
        <end position="244"/>
    </location>
</feature>
<dbReference type="InterPro" id="IPR022637">
    <property type="entry name" value="DNA_polIII_beta_cen"/>
</dbReference>
<dbReference type="PIRSF" id="PIRSF000804">
    <property type="entry name" value="DNA_pol_III_b"/>
    <property type="match status" value="1"/>
</dbReference>
<comment type="caution">
    <text evidence="14">The sequence shown here is derived from an EMBL/GenBank/DDBJ whole genome shotgun (WGS) entry which is preliminary data.</text>
</comment>
<keyword evidence="7 10" id="KW-0235">DNA replication</keyword>
<comment type="subcellular location">
    <subcellularLocation>
        <location evidence="1 10">Cytoplasm</location>
    </subcellularLocation>
</comment>
<evidence type="ECO:0000256" key="4">
    <source>
        <dbReference type="ARBA" id="ARBA00022490"/>
    </source>
</evidence>
<dbReference type="Pfam" id="PF02767">
    <property type="entry name" value="DNA_pol3_beta_2"/>
    <property type="match status" value="1"/>
</dbReference>
<organism evidence="14 15">
    <name type="scientific">Spirochaeta isovalerica</name>
    <dbReference type="NCBI Taxonomy" id="150"/>
    <lineage>
        <taxon>Bacteria</taxon>
        <taxon>Pseudomonadati</taxon>
        <taxon>Spirochaetota</taxon>
        <taxon>Spirochaetia</taxon>
        <taxon>Spirochaetales</taxon>
        <taxon>Spirochaetaceae</taxon>
        <taxon>Spirochaeta</taxon>
    </lineage>
</organism>
<dbReference type="PANTHER" id="PTHR30478">
    <property type="entry name" value="DNA POLYMERASE III SUBUNIT BETA"/>
    <property type="match status" value="1"/>
</dbReference>
<evidence type="ECO:0000259" key="12">
    <source>
        <dbReference type="Pfam" id="PF02767"/>
    </source>
</evidence>
<evidence type="ECO:0000313" key="15">
    <source>
        <dbReference type="Proteomes" id="UP000587760"/>
    </source>
</evidence>
<dbReference type="SUPFAM" id="SSF55979">
    <property type="entry name" value="DNA clamp"/>
    <property type="match status" value="3"/>
</dbReference>
<name>A0A841RJ59_9SPIO</name>
<evidence type="ECO:0000256" key="6">
    <source>
        <dbReference type="ARBA" id="ARBA00022695"/>
    </source>
</evidence>
<evidence type="ECO:0000313" key="14">
    <source>
        <dbReference type="EMBL" id="MBB6482332.1"/>
    </source>
</evidence>
<feature type="domain" description="DNA polymerase III beta sliding clamp C-terminal" evidence="13">
    <location>
        <begin position="247"/>
        <end position="365"/>
    </location>
</feature>
<keyword evidence="8 10" id="KW-0239">DNA-directed DNA polymerase</keyword>
<accession>A0A841RJ59</accession>
<dbReference type="Gene3D" id="3.70.10.10">
    <property type="match status" value="1"/>
</dbReference>
<proteinExistence type="inferred from homology"/>
<evidence type="ECO:0000256" key="8">
    <source>
        <dbReference type="ARBA" id="ARBA00022932"/>
    </source>
</evidence>
<dbReference type="InterPro" id="IPR022635">
    <property type="entry name" value="DNA_polIII_beta_C"/>
</dbReference>
<dbReference type="EMBL" id="JACHGJ010000011">
    <property type="protein sequence ID" value="MBB6482332.1"/>
    <property type="molecule type" value="Genomic_DNA"/>
</dbReference>
<protein>
    <recommendedName>
        <fullName evidence="3 10">Beta sliding clamp</fullName>
    </recommendedName>
</protein>
<dbReference type="PANTHER" id="PTHR30478:SF0">
    <property type="entry name" value="BETA SLIDING CLAMP"/>
    <property type="match status" value="1"/>
</dbReference>
<dbReference type="RefSeq" id="WP_184748569.1">
    <property type="nucleotide sequence ID" value="NZ_JACHGJ010000011.1"/>
</dbReference>
<dbReference type="AlphaFoldDB" id="A0A841RJ59"/>
<reference evidence="14 15" key="1">
    <citation type="submission" date="2020-08" db="EMBL/GenBank/DDBJ databases">
        <title>Genomic Encyclopedia of Type Strains, Phase IV (KMG-IV): sequencing the most valuable type-strain genomes for metagenomic binning, comparative biology and taxonomic classification.</title>
        <authorList>
            <person name="Goeker M."/>
        </authorList>
    </citation>
    <scope>NUCLEOTIDE SEQUENCE [LARGE SCALE GENOMIC DNA]</scope>
    <source>
        <strain evidence="14 15">DSM 2461</strain>
    </source>
</reference>
<gene>
    <name evidence="14" type="ORF">HNR50_004025</name>
</gene>
<keyword evidence="5 10" id="KW-0808">Transferase</keyword>
<evidence type="ECO:0000256" key="3">
    <source>
        <dbReference type="ARBA" id="ARBA00021035"/>
    </source>
</evidence>
<dbReference type="SMART" id="SM00480">
    <property type="entry name" value="POL3Bc"/>
    <property type="match status" value="1"/>
</dbReference>
<dbReference type="GO" id="GO:0006271">
    <property type="term" value="P:DNA strand elongation involved in DNA replication"/>
    <property type="evidence" value="ECO:0007669"/>
    <property type="project" value="TreeGrafter"/>
</dbReference>
<comment type="subunit">
    <text evidence="10">Forms a ring-shaped head-to-tail homodimer around DNA.</text>
</comment>
<evidence type="ECO:0000256" key="7">
    <source>
        <dbReference type="ARBA" id="ARBA00022705"/>
    </source>
</evidence>
<comment type="function">
    <text evidence="10">Confers DNA tethering and processivity to DNA polymerases and other proteins. Acts as a clamp, forming a ring around DNA (a reaction catalyzed by the clamp-loading complex) which diffuses in an ATP-independent manner freely and bidirectionally along dsDNA. Initially characterized for its ability to contact the catalytic subunit of DNA polymerase III (Pol III), a complex, multichain enzyme responsible for most of the replicative synthesis in bacteria; Pol III exhibits 3'-5' exonuclease proofreading activity. The beta chain is required for initiation of replication as well as for processivity of DNA replication.</text>
</comment>
<dbReference type="Proteomes" id="UP000587760">
    <property type="component" value="Unassembled WGS sequence"/>
</dbReference>
<evidence type="ECO:0000259" key="13">
    <source>
        <dbReference type="Pfam" id="PF02768"/>
    </source>
</evidence>
<evidence type="ECO:0000256" key="5">
    <source>
        <dbReference type="ARBA" id="ARBA00022679"/>
    </source>
</evidence>
<dbReference type="NCBIfam" id="TIGR00663">
    <property type="entry name" value="dnan"/>
    <property type="match status" value="1"/>
</dbReference>
<keyword evidence="15" id="KW-1185">Reference proteome</keyword>
<dbReference type="GO" id="GO:0008408">
    <property type="term" value="F:3'-5' exonuclease activity"/>
    <property type="evidence" value="ECO:0007669"/>
    <property type="project" value="InterPro"/>
</dbReference>
<sequence length="368" mass="41870">MKFNCEKNVILKEISIAHEIISSRNALSILSNVMIEAIDDSLIIRATDLKVGFETRIPVHVEVSGSTSVFCDKFLGILRSLPEGDIDFLLKDNEKLVIKPVDKKIDFQLKTISSEKFPEIQDIGEEHYFEFPQSKFNEMISQTVFSISDDETRYFMNGVYMEKNGEEIIMVATDGRRLSYISETSENPIDDFNGVIIPSKILNLVKKLSSGEGNLSIAVSEKTLYVKFDNQKVYSTLIDGQFPNYNRVIPEKQDYSITISKRDFSDALKRVSLLAEQKSKRIFLTVSGETISLKSEESDIGVAKEDFSCVYNGPDLTIALNCQYLQDPLRVIEDEEIRIDFTEANRAITLNSVPQKNYFHIIMPMQMD</sequence>
<dbReference type="GO" id="GO:0003677">
    <property type="term" value="F:DNA binding"/>
    <property type="evidence" value="ECO:0007669"/>
    <property type="project" value="UniProtKB-UniRule"/>
</dbReference>
<dbReference type="CDD" id="cd00140">
    <property type="entry name" value="beta_clamp"/>
    <property type="match status" value="1"/>
</dbReference>
<evidence type="ECO:0000256" key="10">
    <source>
        <dbReference type="PIRNR" id="PIRNR000804"/>
    </source>
</evidence>
<keyword evidence="4 10" id="KW-0963">Cytoplasm</keyword>
<evidence type="ECO:0000259" key="11">
    <source>
        <dbReference type="Pfam" id="PF00712"/>
    </source>
</evidence>
<dbReference type="Gene3D" id="3.10.150.10">
    <property type="entry name" value="DNA Polymerase III, subunit A, domain 2"/>
    <property type="match status" value="1"/>
</dbReference>
<dbReference type="GO" id="GO:0003887">
    <property type="term" value="F:DNA-directed DNA polymerase activity"/>
    <property type="evidence" value="ECO:0007669"/>
    <property type="project" value="UniProtKB-UniRule"/>
</dbReference>
<dbReference type="Pfam" id="PF02768">
    <property type="entry name" value="DNA_pol3_beta_3"/>
    <property type="match status" value="1"/>
</dbReference>
<dbReference type="Pfam" id="PF00712">
    <property type="entry name" value="DNA_pol3_beta"/>
    <property type="match status" value="1"/>
</dbReference>
<dbReference type="InterPro" id="IPR001001">
    <property type="entry name" value="DNA_polIII_beta"/>
</dbReference>
<evidence type="ECO:0000256" key="1">
    <source>
        <dbReference type="ARBA" id="ARBA00004496"/>
    </source>
</evidence>